<name>A0A2G9V174_TELCI</name>
<evidence type="ECO:0000313" key="2">
    <source>
        <dbReference type="Proteomes" id="UP000230423"/>
    </source>
</evidence>
<proteinExistence type="predicted"/>
<dbReference type="EMBL" id="KZ345077">
    <property type="protein sequence ID" value="PIO76146.1"/>
    <property type="molecule type" value="Genomic_DNA"/>
</dbReference>
<keyword evidence="2" id="KW-1185">Reference proteome</keyword>
<evidence type="ECO:0000313" key="1">
    <source>
        <dbReference type="EMBL" id="PIO76146.1"/>
    </source>
</evidence>
<dbReference type="AlphaFoldDB" id="A0A2G9V174"/>
<accession>A0A2G9V174</accession>
<protein>
    <submittedName>
        <fullName evidence="1">Uncharacterized protein</fullName>
    </submittedName>
</protein>
<dbReference type="OrthoDB" id="73997at2759"/>
<organism evidence="1 2">
    <name type="scientific">Teladorsagia circumcincta</name>
    <name type="common">Brown stomach worm</name>
    <name type="synonym">Ostertagia circumcincta</name>
    <dbReference type="NCBI Taxonomy" id="45464"/>
    <lineage>
        <taxon>Eukaryota</taxon>
        <taxon>Metazoa</taxon>
        <taxon>Ecdysozoa</taxon>
        <taxon>Nematoda</taxon>
        <taxon>Chromadorea</taxon>
        <taxon>Rhabditida</taxon>
        <taxon>Rhabditina</taxon>
        <taxon>Rhabditomorpha</taxon>
        <taxon>Strongyloidea</taxon>
        <taxon>Trichostrongylidae</taxon>
        <taxon>Teladorsagia</taxon>
    </lineage>
</organism>
<dbReference type="Proteomes" id="UP000230423">
    <property type="component" value="Unassembled WGS sequence"/>
</dbReference>
<sequence>MGVAYDIALDHEHLVLSKFFKFVRDLAIEDLKICRNERDIACILDVLYVNRDFLAPKEHGLAAIVARGIAGEWRMPDTIAAAYRLLAFASDEDKILPDEMEWMKSCVNAEEELPKRIALEVGAHHLKRGHGDQLVSVLTSFLQDDALHIREEVGQLSLLQAYCKSIASSLLSKHILKSNIVLNPGVCYRLIIGNDSYAESEVKEQKSNVS</sequence>
<gene>
    <name evidence="1" type="ORF">TELCIR_01794</name>
</gene>
<reference evidence="1 2" key="1">
    <citation type="submission" date="2015-09" db="EMBL/GenBank/DDBJ databases">
        <title>Draft genome of the parasitic nematode Teladorsagia circumcincta isolate WARC Sus (inbred).</title>
        <authorList>
            <person name="Mitreva M."/>
        </authorList>
    </citation>
    <scope>NUCLEOTIDE SEQUENCE [LARGE SCALE GENOMIC DNA]</scope>
    <source>
        <strain evidence="1 2">S</strain>
    </source>
</reference>